<dbReference type="Pfam" id="PF01554">
    <property type="entry name" value="MatE"/>
    <property type="match status" value="2"/>
</dbReference>
<comment type="caution">
    <text evidence="11">The sequence shown here is derived from an EMBL/GenBank/DDBJ whole genome shotgun (WGS) entry which is preliminary data.</text>
</comment>
<dbReference type="AlphaFoldDB" id="A0A7X6DR22"/>
<feature type="transmembrane region" description="Helical" evidence="10">
    <location>
        <begin position="381"/>
        <end position="401"/>
    </location>
</feature>
<dbReference type="PANTHER" id="PTHR43298">
    <property type="entry name" value="MULTIDRUG RESISTANCE PROTEIN NORM-RELATED"/>
    <property type="match status" value="1"/>
</dbReference>
<keyword evidence="6 10" id="KW-1133">Transmembrane helix</keyword>
<evidence type="ECO:0000256" key="6">
    <source>
        <dbReference type="ARBA" id="ARBA00022989"/>
    </source>
</evidence>
<organism evidence="11 12">
    <name type="scientific">Candidatus Manganitrophus noduliformans</name>
    <dbReference type="NCBI Taxonomy" id="2606439"/>
    <lineage>
        <taxon>Bacteria</taxon>
        <taxon>Pseudomonadati</taxon>
        <taxon>Nitrospirota</taxon>
        <taxon>Nitrospiria</taxon>
        <taxon>Candidatus Troglogloeales</taxon>
        <taxon>Candidatus Manganitrophaceae</taxon>
        <taxon>Candidatus Manganitrophus</taxon>
    </lineage>
</organism>
<dbReference type="NCBIfam" id="TIGR00797">
    <property type="entry name" value="matE"/>
    <property type="match status" value="1"/>
</dbReference>
<comment type="subcellular location">
    <subcellularLocation>
        <location evidence="1">Cell membrane</location>
        <topology evidence="1">Multi-pass membrane protein</topology>
    </subcellularLocation>
</comment>
<feature type="transmembrane region" description="Helical" evidence="10">
    <location>
        <begin position="474"/>
        <end position="494"/>
    </location>
</feature>
<evidence type="ECO:0000256" key="9">
    <source>
        <dbReference type="ARBA" id="ARBA00031636"/>
    </source>
</evidence>
<dbReference type="GO" id="GO:0042910">
    <property type="term" value="F:xenobiotic transmembrane transporter activity"/>
    <property type="evidence" value="ECO:0007669"/>
    <property type="project" value="InterPro"/>
</dbReference>
<evidence type="ECO:0000256" key="10">
    <source>
        <dbReference type="SAM" id="Phobius"/>
    </source>
</evidence>
<dbReference type="GO" id="GO:0015297">
    <property type="term" value="F:antiporter activity"/>
    <property type="evidence" value="ECO:0007669"/>
    <property type="project" value="UniProtKB-KW"/>
</dbReference>
<evidence type="ECO:0000313" key="12">
    <source>
        <dbReference type="Proteomes" id="UP000534783"/>
    </source>
</evidence>
<proteinExistence type="predicted"/>
<evidence type="ECO:0000256" key="3">
    <source>
        <dbReference type="ARBA" id="ARBA00022449"/>
    </source>
</evidence>
<dbReference type="GO" id="GO:0005886">
    <property type="term" value="C:plasma membrane"/>
    <property type="evidence" value="ECO:0007669"/>
    <property type="project" value="UniProtKB-SubCell"/>
</dbReference>
<evidence type="ECO:0000256" key="7">
    <source>
        <dbReference type="ARBA" id="ARBA00023065"/>
    </source>
</evidence>
<evidence type="ECO:0000256" key="2">
    <source>
        <dbReference type="ARBA" id="ARBA00022448"/>
    </source>
</evidence>
<protein>
    <recommendedName>
        <fullName evidence="9">Multidrug-efflux transporter</fullName>
    </recommendedName>
</protein>
<accession>A0A7X6DR22</accession>
<keyword evidence="5 10" id="KW-0812">Transmembrane</keyword>
<evidence type="ECO:0000256" key="1">
    <source>
        <dbReference type="ARBA" id="ARBA00004651"/>
    </source>
</evidence>
<feature type="transmembrane region" description="Helical" evidence="10">
    <location>
        <begin position="256"/>
        <end position="277"/>
    </location>
</feature>
<keyword evidence="2" id="KW-0813">Transport</keyword>
<reference evidence="11 12" key="1">
    <citation type="journal article" date="2020" name="Nature">
        <title>Bacterial chemolithoautotrophy via manganese oxidation.</title>
        <authorList>
            <person name="Yu H."/>
            <person name="Leadbetter J.R."/>
        </authorList>
    </citation>
    <scope>NUCLEOTIDE SEQUENCE [LARGE SCALE GENOMIC DNA]</scope>
    <source>
        <strain evidence="11 12">Mn-1</strain>
    </source>
</reference>
<dbReference type="InterPro" id="IPR050222">
    <property type="entry name" value="MATE_MdtK"/>
</dbReference>
<keyword evidence="12" id="KW-1185">Reference proteome</keyword>
<keyword evidence="7" id="KW-0406">Ion transport</keyword>
<feature type="transmembrane region" description="Helical" evidence="10">
    <location>
        <begin position="196"/>
        <end position="217"/>
    </location>
</feature>
<dbReference type="InterPro" id="IPR048279">
    <property type="entry name" value="MdtK-like"/>
</dbReference>
<feature type="transmembrane region" description="Helical" evidence="10">
    <location>
        <begin position="413"/>
        <end position="434"/>
    </location>
</feature>
<feature type="transmembrane region" description="Helical" evidence="10">
    <location>
        <begin position="229"/>
        <end position="250"/>
    </location>
</feature>
<dbReference type="PANTHER" id="PTHR43298:SF2">
    <property type="entry name" value="FMN_FAD EXPORTER YEEO-RELATED"/>
    <property type="match status" value="1"/>
</dbReference>
<evidence type="ECO:0000313" key="11">
    <source>
        <dbReference type="EMBL" id="NKE71762.1"/>
    </source>
</evidence>
<keyword evidence="8 10" id="KW-0472">Membrane</keyword>
<feature type="transmembrane region" description="Helical" evidence="10">
    <location>
        <begin position="78"/>
        <end position="96"/>
    </location>
</feature>
<dbReference type="CDD" id="cd13137">
    <property type="entry name" value="MATE_NorM_like"/>
    <property type="match status" value="1"/>
</dbReference>
<feature type="transmembrane region" description="Helical" evidence="10">
    <location>
        <begin position="116"/>
        <end position="143"/>
    </location>
</feature>
<keyword evidence="4" id="KW-1003">Cell membrane</keyword>
<feature type="transmembrane region" description="Helical" evidence="10">
    <location>
        <begin position="342"/>
        <end position="360"/>
    </location>
</feature>
<dbReference type="Proteomes" id="UP000534783">
    <property type="component" value="Unassembled WGS sequence"/>
</dbReference>
<keyword evidence="3" id="KW-0050">Antiport</keyword>
<evidence type="ECO:0000256" key="8">
    <source>
        <dbReference type="ARBA" id="ARBA00023136"/>
    </source>
</evidence>
<feature type="transmembrane region" description="Helical" evidence="10">
    <location>
        <begin position="155"/>
        <end position="176"/>
    </location>
</feature>
<sequence length="512" mass="56030">MRFISVMAAIYHVLYRKLKKCDQLPIRIKADIIIHIHERSICFSSIRPPFFVPSAAPFAHRKAAPGSPAMRRDVRRQMLALALPVIAGSLLDRAVTTTDIFLVGGLGASAIAAVGLSQLIIVFMMSLIAGLSVGTTVVVAQLVGAQRGQRASEAAFSALWLGFALSFLIGGVGLFFRREAAFLLGAEPALIELIDAYLFYIFLFLPVSVGVDLLSAIMHGRADTRTPMIAIIGVNLLHLGIAYTLIYGRFGFPAMGVRGAAIAVGVSEIFGAGYLLMRAFQKGFLHRTPLRLDLIRQVVRVGLPFCADRLVQQVAQMSYARAVLVYGTVTYAAHQVGLAIEAFSFMAGSGFAVAAVTSVGQSIGASQYKRAKVANWEANRLAVLVMASMGIVFFFFPYLLLRLFTEDAEVIRLGTLFLKIVALIQIPLAITMVLSGSLKGAGDTRFLLTVTFVGAWLIRVPLAFYFSFVQPLGITYVWGVMVVDWFVRMTLTLLRYRSEKWQSIRVVEQERS</sequence>
<dbReference type="PIRSF" id="PIRSF006603">
    <property type="entry name" value="DinF"/>
    <property type="match status" value="1"/>
</dbReference>
<evidence type="ECO:0000256" key="4">
    <source>
        <dbReference type="ARBA" id="ARBA00022475"/>
    </source>
</evidence>
<dbReference type="GO" id="GO:0006811">
    <property type="term" value="P:monoatomic ion transport"/>
    <property type="evidence" value="ECO:0007669"/>
    <property type="project" value="UniProtKB-KW"/>
</dbReference>
<evidence type="ECO:0000256" key="5">
    <source>
        <dbReference type="ARBA" id="ARBA00022692"/>
    </source>
</evidence>
<gene>
    <name evidence="11" type="ORF">MNODULE_13525</name>
</gene>
<dbReference type="EMBL" id="VTOW01000002">
    <property type="protein sequence ID" value="NKE71762.1"/>
    <property type="molecule type" value="Genomic_DNA"/>
</dbReference>
<name>A0A7X6DR22_9BACT</name>
<dbReference type="InterPro" id="IPR002528">
    <property type="entry name" value="MATE_fam"/>
</dbReference>
<feature type="transmembrane region" description="Helical" evidence="10">
    <location>
        <begin position="446"/>
        <end position="468"/>
    </location>
</feature>